<gene>
    <name evidence="1" type="ORF">OXU80_00395</name>
</gene>
<dbReference type="EMBL" id="CP113520">
    <property type="protein sequence ID" value="WAJ28750.1"/>
    <property type="molecule type" value="Genomic_DNA"/>
</dbReference>
<evidence type="ECO:0000313" key="2">
    <source>
        <dbReference type="Proteomes" id="UP001163223"/>
    </source>
</evidence>
<keyword evidence="1" id="KW-0675">Receptor</keyword>
<protein>
    <submittedName>
        <fullName evidence="1">TonB-dependent siderophore receptor</fullName>
    </submittedName>
</protein>
<dbReference type="Proteomes" id="UP001163223">
    <property type="component" value="Chromosome"/>
</dbReference>
<sequence>MPRSPATRFLRSLLLSSAATLTLAVAAQAQAPTGGVVQLETVTVDTDGDANAAVGGSGSTTRNASGAPEAGASAATFQADGYVATLSDTATKTSTPLVRVPQSVSVVTEQQLEDRNVQTLLEAVSYVPGVRVGAFGLDPRFDAFFIRGFSATYSGIFRDGLREFNNGFATFDIEPYTLGGITILKGPSAGLYGSSNAGGIVDLRSKRPTTQTVREIEGQIGTNDRYQANFDAAGPMNADGTMFYRLTGVARDADTDYPFASDDRLAIAPAFTYAPDGDTSLTVLGELQRSRSGGTVAYLNQNRTVTDFPYGDPNFNDLDQTQGRIGVEFEQRIGDNLVFRQKARYQAADVYAEYVYPFGGPVNDVLARGTGNVDQTLKGIVSDTQLEAKFETGALAHTLIGGVDGSYAEFENREGFGSAPSISVSNPSYGAPIATPSTSVAGTVDQGQIGLYLQDEIAYGGFTLTLGGRHDWVETQSKSGTPDDLGPEDKQTDDAWSGRVGLSYLFDNGIAPYASWATSFSPVIGLGPDGSAFVPTEAEQWEAGVKYQVPDTNALVTASVFEITQENGVVLVPSADFSTNISVQRGEIRSRGFELEGQASFDNGFSLIASYAYTQVEFRDGAPETIGKEQSSTPNHTVSIWGDYTVQSGAAQGLGFGAGVRYLSSSFADDANTFENDARAFVDAAVHYDVPQVQGLRVQVNATNLFDEDAQICSSGFCYKEPERNVIGSVRYRF</sequence>
<proteinExistence type="predicted"/>
<name>A0ACD4NP94_9HYPH</name>
<accession>A0ACD4NP94</accession>
<organism evidence="1 2">
    <name type="scientific">Antarcticirhabdus aurantiaca</name>
    <dbReference type="NCBI Taxonomy" id="2606717"/>
    <lineage>
        <taxon>Bacteria</taxon>
        <taxon>Pseudomonadati</taxon>
        <taxon>Pseudomonadota</taxon>
        <taxon>Alphaproteobacteria</taxon>
        <taxon>Hyphomicrobiales</taxon>
        <taxon>Aurantimonadaceae</taxon>
        <taxon>Antarcticirhabdus</taxon>
    </lineage>
</organism>
<reference evidence="1" key="1">
    <citation type="submission" date="2022-11" db="EMBL/GenBank/DDBJ databases">
        <title>beta-Carotene-producing bacterium, Jeongeuplla avenae sp. nov., alleviates the salt stress of Arabidopsis seedlings.</title>
        <authorList>
            <person name="Jiang L."/>
            <person name="Lee J."/>
        </authorList>
    </citation>
    <scope>NUCLEOTIDE SEQUENCE</scope>
    <source>
        <strain evidence="1">DY_R2A_6</strain>
    </source>
</reference>
<evidence type="ECO:0000313" key="1">
    <source>
        <dbReference type="EMBL" id="WAJ28750.1"/>
    </source>
</evidence>
<keyword evidence="2" id="KW-1185">Reference proteome</keyword>